<accession>A0AAV2S0B9</accession>
<keyword evidence="3" id="KW-1185">Reference proteome</keyword>
<reference evidence="2 3" key="1">
    <citation type="submission" date="2024-05" db="EMBL/GenBank/DDBJ databases">
        <authorList>
            <person name="Wallberg A."/>
        </authorList>
    </citation>
    <scope>NUCLEOTIDE SEQUENCE [LARGE SCALE GENOMIC DNA]</scope>
</reference>
<dbReference type="EMBL" id="CAXKWB010041186">
    <property type="protein sequence ID" value="CAL4156066.1"/>
    <property type="molecule type" value="Genomic_DNA"/>
</dbReference>
<comment type="caution">
    <text evidence="2">The sequence shown here is derived from an EMBL/GenBank/DDBJ whole genome shotgun (WGS) entry which is preliminary data.</text>
</comment>
<gene>
    <name evidence="2" type="ORF">MNOR_LOCUS31629</name>
</gene>
<protein>
    <submittedName>
        <fullName evidence="2">Uncharacterized protein</fullName>
    </submittedName>
</protein>
<dbReference type="AlphaFoldDB" id="A0AAV2S0B9"/>
<sequence>MGDLLMTMMSRSPKPCDTDDSINSLQKTLLECIDAEVKEEFEINEEPVLIKDDGVSVKKESEEPVLIQDEEVSVKEEFDKKFSYNSYLMVTITDEKLYQCSR</sequence>
<organism evidence="2 3">
    <name type="scientific">Meganyctiphanes norvegica</name>
    <name type="common">Northern krill</name>
    <name type="synonym">Thysanopoda norvegica</name>
    <dbReference type="NCBI Taxonomy" id="48144"/>
    <lineage>
        <taxon>Eukaryota</taxon>
        <taxon>Metazoa</taxon>
        <taxon>Ecdysozoa</taxon>
        <taxon>Arthropoda</taxon>
        <taxon>Crustacea</taxon>
        <taxon>Multicrustacea</taxon>
        <taxon>Malacostraca</taxon>
        <taxon>Eumalacostraca</taxon>
        <taxon>Eucarida</taxon>
        <taxon>Euphausiacea</taxon>
        <taxon>Euphausiidae</taxon>
        <taxon>Meganyctiphanes</taxon>
    </lineage>
</organism>
<name>A0AAV2S0B9_MEGNR</name>
<feature type="region of interest" description="Disordered" evidence="1">
    <location>
        <begin position="1"/>
        <end position="20"/>
    </location>
</feature>
<feature type="non-terminal residue" evidence="2">
    <location>
        <position position="102"/>
    </location>
</feature>
<evidence type="ECO:0000313" key="2">
    <source>
        <dbReference type="EMBL" id="CAL4156066.1"/>
    </source>
</evidence>
<evidence type="ECO:0000313" key="3">
    <source>
        <dbReference type="Proteomes" id="UP001497623"/>
    </source>
</evidence>
<proteinExistence type="predicted"/>
<dbReference type="Proteomes" id="UP001497623">
    <property type="component" value="Unassembled WGS sequence"/>
</dbReference>
<evidence type="ECO:0000256" key="1">
    <source>
        <dbReference type="SAM" id="MobiDB-lite"/>
    </source>
</evidence>